<evidence type="ECO:0000256" key="5">
    <source>
        <dbReference type="ARBA" id="ARBA00023049"/>
    </source>
</evidence>
<dbReference type="EC" id="2.7.7.73" evidence="8"/>
<dbReference type="InterPro" id="IPR000594">
    <property type="entry name" value="ThiF_NAD_FAD-bd"/>
</dbReference>
<dbReference type="InterPro" id="IPR028090">
    <property type="entry name" value="JAB_dom_prok"/>
</dbReference>
<dbReference type="KEGG" id="tpol:Mal48_32030"/>
<reference evidence="8 9" key="1">
    <citation type="submission" date="2019-02" db="EMBL/GenBank/DDBJ databases">
        <title>Deep-cultivation of Planctomycetes and their phenomic and genomic characterization uncovers novel biology.</title>
        <authorList>
            <person name="Wiegand S."/>
            <person name="Jogler M."/>
            <person name="Boedeker C."/>
            <person name="Pinto D."/>
            <person name="Vollmers J."/>
            <person name="Rivas-Marin E."/>
            <person name="Kohn T."/>
            <person name="Peeters S.H."/>
            <person name="Heuer A."/>
            <person name="Rast P."/>
            <person name="Oberbeckmann S."/>
            <person name="Bunk B."/>
            <person name="Jeske O."/>
            <person name="Meyerdierks A."/>
            <person name="Storesund J.E."/>
            <person name="Kallscheuer N."/>
            <person name="Luecker S."/>
            <person name="Lage O.M."/>
            <person name="Pohl T."/>
            <person name="Merkel B.J."/>
            <person name="Hornburger P."/>
            <person name="Mueller R.-W."/>
            <person name="Bruemmer F."/>
            <person name="Labrenz M."/>
            <person name="Spormann A.M."/>
            <person name="Op den Camp H."/>
            <person name="Overmann J."/>
            <person name="Amann R."/>
            <person name="Jetten M.S.M."/>
            <person name="Mascher T."/>
            <person name="Medema M.H."/>
            <person name="Devos D.P."/>
            <person name="Kaster A.-K."/>
            <person name="Ovreas L."/>
            <person name="Rohde M."/>
            <person name="Galperin M.Y."/>
            <person name="Jogler C."/>
        </authorList>
    </citation>
    <scope>NUCLEOTIDE SEQUENCE [LARGE SCALE GENOMIC DNA]</scope>
    <source>
        <strain evidence="8 9">Mal48</strain>
    </source>
</reference>
<dbReference type="GO" id="GO:0008641">
    <property type="term" value="F:ubiquitin-like modifier activating enzyme activity"/>
    <property type="evidence" value="ECO:0007669"/>
    <property type="project" value="InterPro"/>
</dbReference>
<keyword evidence="8" id="KW-0548">Nucleotidyltransferase</keyword>
<dbReference type="InterPro" id="IPR035985">
    <property type="entry name" value="Ubiquitin-activating_enz"/>
</dbReference>
<accession>A0A517QQN3</accession>
<keyword evidence="9" id="KW-1185">Reference proteome</keyword>
<evidence type="ECO:0000259" key="6">
    <source>
        <dbReference type="Pfam" id="PF00899"/>
    </source>
</evidence>
<dbReference type="PANTHER" id="PTHR43267">
    <property type="entry name" value="TRNA THREONYLCARBAMOYLADENOSINE DEHYDRATASE"/>
    <property type="match status" value="1"/>
</dbReference>
<dbReference type="GO" id="GO:0016779">
    <property type="term" value="F:nucleotidyltransferase activity"/>
    <property type="evidence" value="ECO:0007669"/>
    <property type="project" value="UniProtKB-KW"/>
</dbReference>
<dbReference type="Proteomes" id="UP000315724">
    <property type="component" value="Chromosome"/>
</dbReference>
<dbReference type="InterPro" id="IPR045886">
    <property type="entry name" value="ThiF/MoeB/HesA"/>
</dbReference>
<dbReference type="AlphaFoldDB" id="A0A517QQN3"/>
<dbReference type="GO" id="GO:0046872">
    <property type="term" value="F:metal ion binding"/>
    <property type="evidence" value="ECO:0007669"/>
    <property type="project" value="UniProtKB-KW"/>
</dbReference>
<dbReference type="Pfam" id="PF00899">
    <property type="entry name" value="ThiF"/>
    <property type="match status" value="1"/>
</dbReference>
<dbReference type="GO" id="GO:0061504">
    <property type="term" value="P:cyclic threonylcarbamoyladenosine biosynthetic process"/>
    <property type="evidence" value="ECO:0007669"/>
    <property type="project" value="TreeGrafter"/>
</dbReference>
<dbReference type="PANTHER" id="PTHR43267:SF1">
    <property type="entry name" value="TRNA THREONYLCARBAMOYLADENOSINE DEHYDRATASE"/>
    <property type="match status" value="1"/>
</dbReference>
<dbReference type="EMBL" id="CP036267">
    <property type="protein sequence ID" value="QDT33946.1"/>
    <property type="molecule type" value="Genomic_DNA"/>
</dbReference>
<dbReference type="GO" id="GO:0008237">
    <property type="term" value="F:metallopeptidase activity"/>
    <property type="evidence" value="ECO:0007669"/>
    <property type="project" value="UniProtKB-KW"/>
</dbReference>
<evidence type="ECO:0000313" key="8">
    <source>
        <dbReference type="EMBL" id="QDT33946.1"/>
    </source>
</evidence>
<dbReference type="SUPFAM" id="SSF69572">
    <property type="entry name" value="Activating enzymes of the ubiquitin-like proteins"/>
    <property type="match status" value="1"/>
</dbReference>
<dbReference type="Gene3D" id="3.40.50.720">
    <property type="entry name" value="NAD(P)-binding Rossmann-like Domain"/>
    <property type="match status" value="1"/>
</dbReference>
<keyword evidence="5" id="KW-0482">Metalloprotease</keyword>
<feature type="domain" description="JAB" evidence="7">
    <location>
        <begin position="16"/>
        <end position="111"/>
    </location>
</feature>
<dbReference type="RefSeq" id="WP_145201077.1">
    <property type="nucleotide sequence ID" value="NZ_CP036267.1"/>
</dbReference>
<evidence type="ECO:0000259" key="7">
    <source>
        <dbReference type="Pfam" id="PF14464"/>
    </source>
</evidence>
<name>A0A517QQN3_9PLAN</name>
<gene>
    <name evidence="8" type="primary">thiF_2</name>
    <name evidence="8" type="ORF">Mal48_32030</name>
</gene>
<proteinExistence type="predicted"/>
<dbReference type="Pfam" id="PF14464">
    <property type="entry name" value="Prok-JAB"/>
    <property type="match status" value="1"/>
</dbReference>
<evidence type="ECO:0000256" key="3">
    <source>
        <dbReference type="ARBA" id="ARBA00022801"/>
    </source>
</evidence>
<keyword evidence="1" id="KW-0645">Protease</keyword>
<keyword evidence="8" id="KW-0808">Transferase</keyword>
<evidence type="ECO:0000313" key="9">
    <source>
        <dbReference type="Proteomes" id="UP000315724"/>
    </source>
</evidence>
<keyword evidence="2" id="KW-0479">Metal-binding</keyword>
<evidence type="ECO:0000256" key="2">
    <source>
        <dbReference type="ARBA" id="ARBA00022723"/>
    </source>
</evidence>
<dbReference type="GO" id="GO:0006508">
    <property type="term" value="P:proteolysis"/>
    <property type="evidence" value="ECO:0007669"/>
    <property type="project" value="UniProtKB-KW"/>
</dbReference>
<dbReference type="GO" id="GO:0061503">
    <property type="term" value="F:tRNA threonylcarbamoyladenosine dehydratase"/>
    <property type="evidence" value="ECO:0007669"/>
    <property type="project" value="TreeGrafter"/>
</dbReference>
<dbReference type="CDD" id="cd01483">
    <property type="entry name" value="E1_enzyme_family"/>
    <property type="match status" value="1"/>
</dbReference>
<sequence>MKTKLRMTGRQHELLMSHLYPGDGKEAVAFALCGRRNGNSVHALSVRAIHTIPYEKCPVRRHDCVTWETDAFAPILRETTDKRLTVIKFHSHPCGLARFSPTDDVSDRELLASVQAWTDSDLPHGSVCVLPDGSLFGRWMTPEERLEPIDVLSVVGDDLNFWFASDVKSDDMPGFAWRNAQAFGAGTTGLLRQLSVAVVGCSGTGSPMLEMLMRHNVGHLVLVDPDRIDEKNLNRITFARKSDIGQLKVEVAEKWIKSVALGTVVEALPHNLCEPAIIRRVAECDVVVGCMDSAEGRWLLNKLATFYCMPYFDVGIRLDADGHGGINQICGSVNYLQPGGSSLLSRKVITMRQVEAEGLKRTNPEVYATQLKDKYIHGVQEDRPAVVSINMHYASLTMLEILARLHPFRVEGNEQFARFGSSLTDPRFAPMDEDGAPCQALSKHVGRGDTVPLLDNPYLSEVETA</sequence>
<dbReference type="OrthoDB" id="2746358at2"/>
<protein>
    <submittedName>
        <fullName evidence="8">Sulfur carrier protein ThiS adenylyltransferase</fullName>
        <ecNumber evidence="8">2.7.7.73</ecNumber>
    </submittedName>
</protein>
<evidence type="ECO:0000256" key="1">
    <source>
        <dbReference type="ARBA" id="ARBA00022670"/>
    </source>
</evidence>
<keyword evidence="3" id="KW-0378">Hydrolase</keyword>
<evidence type="ECO:0000256" key="4">
    <source>
        <dbReference type="ARBA" id="ARBA00022833"/>
    </source>
</evidence>
<organism evidence="8 9">
    <name type="scientific">Thalassoglobus polymorphus</name>
    <dbReference type="NCBI Taxonomy" id="2527994"/>
    <lineage>
        <taxon>Bacteria</taxon>
        <taxon>Pseudomonadati</taxon>
        <taxon>Planctomycetota</taxon>
        <taxon>Planctomycetia</taxon>
        <taxon>Planctomycetales</taxon>
        <taxon>Planctomycetaceae</taxon>
        <taxon>Thalassoglobus</taxon>
    </lineage>
</organism>
<keyword evidence="4" id="KW-0862">Zinc</keyword>
<feature type="domain" description="THIF-type NAD/FAD binding fold" evidence="6">
    <location>
        <begin position="181"/>
        <end position="316"/>
    </location>
</feature>